<evidence type="ECO:0008006" key="3">
    <source>
        <dbReference type="Google" id="ProtNLM"/>
    </source>
</evidence>
<gene>
    <name evidence="1" type="ORF">FHK87_02605</name>
</gene>
<dbReference type="AlphaFoldDB" id="A0A504JK03"/>
<dbReference type="RefSeq" id="WP_140589418.1">
    <property type="nucleotide sequence ID" value="NZ_VFWZ01000001.1"/>
</dbReference>
<dbReference type="Proteomes" id="UP000315540">
    <property type="component" value="Unassembled WGS sequence"/>
</dbReference>
<keyword evidence="2" id="KW-1185">Reference proteome</keyword>
<dbReference type="SUPFAM" id="SSF52266">
    <property type="entry name" value="SGNH hydrolase"/>
    <property type="match status" value="1"/>
</dbReference>
<accession>A0A504JK03</accession>
<dbReference type="OrthoDB" id="1433719at2"/>
<dbReference type="EMBL" id="VFWZ01000001">
    <property type="protein sequence ID" value="TPN89132.1"/>
    <property type="molecule type" value="Genomic_DNA"/>
</dbReference>
<protein>
    <recommendedName>
        <fullName evidence="3">SGNH/GDSL hydrolase family protein</fullName>
    </recommendedName>
</protein>
<evidence type="ECO:0000313" key="2">
    <source>
        <dbReference type="Proteomes" id="UP000315540"/>
    </source>
</evidence>
<reference evidence="1 2" key="1">
    <citation type="submission" date="2019-06" db="EMBL/GenBank/DDBJ databases">
        <authorList>
            <person name="Meng X."/>
        </authorList>
    </citation>
    <scope>NUCLEOTIDE SEQUENCE [LARGE SCALE GENOMIC DNA]</scope>
    <source>
        <strain evidence="1 2">M625</strain>
    </source>
</reference>
<comment type="caution">
    <text evidence="1">The sequence shown here is derived from an EMBL/GenBank/DDBJ whole genome shotgun (WGS) entry which is preliminary data.</text>
</comment>
<proteinExistence type="predicted"/>
<evidence type="ECO:0000313" key="1">
    <source>
        <dbReference type="EMBL" id="TPN89132.1"/>
    </source>
</evidence>
<name>A0A504JK03_9FLAO</name>
<organism evidence="1 2">
    <name type="scientific">Aquimarina algicola</name>
    <dbReference type="NCBI Taxonomy" id="2589995"/>
    <lineage>
        <taxon>Bacteria</taxon>
        <taxon>Pseudomonadati</taxon>
        <taxon>Bacteroidota</taxon>
        <taxon>Flavobacteriia</taxon>
        <taxon>Flavobacteriales</taxon>
        <taxon>Flavobacteriaceae</taxon>
        <taxon>Aquimarina</taxon>
    </lineage>
</organism>
<sequence>MKLFLLKLSLFLTLCGCSLAFILMQYGGYTDYFYEKFTTPKATSMIIGDSRSLQGIQPDVMNQYFEEKGIDMRMFNYSFTIAQAVIGPLYNQSILKKIDKKSKDGLFIISITPEMLTSFTDYDNTKGEFREQNQPPHNMHFVDVNPNFEYVYKNYSFFHFKGLFRQNSKTHKNGWLEEGNLPRSKEVYDDWKKHQIDLFLEYRDQYYISDLRINSLEVLINELKELGTVYLVRMPIGDEFLILENKYYPKFDEIITTVSNKTNTPYFDFNEFSKLYYTYDGHHMNKLSGKEFTLDLCELIEEELTNN</sequence>